<dbReference type="PANTHER" id="PTHR43792:SF16">
    <property type="entry name" value="N-ACETYLTRANSFERASE DOMAIN-CONTAINING PROTEIN"/>
    <property type="match status" value="1"/>
</dbReference>
<dbReference type="Proteomes" id="UP001596087">
    <property type="component" value="Unassembled WGS sequence"/>
</dbReference>
<keyword evidence="2" id="KW-0012">Acyltransferase</keyword>
<dbReference type="EC" id="2.3.-.-" evidence="2"/>
<evidence type="ECO:0000313" key="3">
    <source>
        <dbReference type="Proteomes" id="UP001596087"/>
    </source>
</evidence>
<dbReference type="SUPFAM" id="SSF55729">
    <property type="entry name" value="Acyl-CoA N-acyltransferases (Nat)"/>
    <property type="match status" value="1"/>
</dbReference>
<dbReference type="InterPro" id="IPR051531">
    <property type="entry name" value="N-acetyltransferase"/>
</dbReference>
<evidence type="ECO:0000259" key="1">
    <source>
        <dbReference type="PROSITE" id="PS51186"/>
    </source>
</evidence>
<dbReference type="PROSITE" id="PS51186">
    <property type="entry name" value="GNAT"/>
    <property type="match status" value="1"/>
</dbReference>
<protein>
    <submittedName>
        <fullName evidence="2">GNAT family N-acetyltransferase</fullName>
        <ecNumber evidence="2">2.3.-.-</ecNumber>
    </submittedName>
</protein>
<name>A0ABW0BHI3_9ACTN</name>
<dbReference type="InterPro" id="IPR016181">
    <property type="entry name" value="Acyl_CoA_acyltransferase"/>
</dbReference>
<dbReference type="Gene3D" id="3.40.630.30">
    <property type="match status" value="1"/>
</dbReference>
<dbReference type="EMBL" id="JBHSKD010000008">
    <property type="protein sequence ID" value="MFC5176725.1"/>
    <property type="molecule type" value="Genomic_DNA"/>
</dbReference>
<gene>
    <name evidence="2" type="ORF">ACFPGP_08570</name>
</gene>
<evidence type="ECO:0000313" key="2">
    <source>
        <dbReference type="EMBL" id="MFC5176725.1"/>
    </source>
</evidence>
<organism evidence="2 3">
    <name type="scientific">Nocardioides taihuensis</name>
    <dbReference type="NCBI Taxonomy" id="1835606"/>
    <lineage>
        <taxon>Bacteria</taxon>
        <taxon>Bacillati</taxon>
        <taxon>Actinomycetota</taxon>
        <taxon>Actinomycetes</taxon>
        <taxon>Propionibacteriales</taxon>
        <taxon>Nocardioidaceae</taxon>
        <taxon>Nocardioides</taxon>
    </lineage>
</organism>
<comment type="caution">
    <text evidence="2">The sequence shown here is derived from an EMBL/GenBank/DDBJ whole genome shotgun (WGS) entry which is preliminary data.</text>
</comment>
<accession>A0ABW0BHI3</accession>
<dbReference type="PANTHER" id="PTHR43792">
    <property type="entry name" value="GNAT FAMILY, PUTATIVE (AFU_ORTHOLOGUE AFUA_3G00765)-RELATED-RELATED"/>
    <property type="match status" value="1"/>
</dbReference>
<dbReference type="GO" id="GO:0016746">
    <property type="term" value="F:acyltransferase activity"/>
    <property type="evidence" value="ECO:0007669"/>
    <property type="project" value="UniProtKB-KW"/>
</dbReference>
<dbReference type="InterPro" id="IPR000182">
    <property type="entry name" value="GNAT_dom"/>
</dbReference>
<dbReference type="RefSeq" id="WP_378589234.1">
    <property type="nucleotide sequence ID" value="NZ_JBHSKD010000008.1"/>
</dbReference>
<dbReference type="Pfam" id="PF13302">
    <property type="entry name" value="Acetyltransf_3"/>
    <property type="match status" value="1"/>
</dbReference>
<reference evidence="3" key="1">
    <citation type="journal article" date="2019" name="Int. J. Syst. Evol. Microbiol.">
        <title>The Global Catalogue of Microorganisms (GCM) 10K type strain sequencing project: providing services to taxonomists for standard genome sequencing and annotation.</title>
        <authorList>
            <consortium name="The Broad Institute Genomics Platform"/>
            <consortium name="The Broad Institute Genome Sequencing Center for Infectious Disease"/>
            <person name="Wu L."/>
            <person name="Ma J."/>
        </authorList>
    </citation>
    <scope>NUCLEOTIDE SEQUENCE [LARGE SCALE GENOMIC DNA]</scope>
    <source>
        <strain evidence="3">DFY41</strain>
    </source>
</reference>
<feature type="domain" description="N-acetyltransferase" evidence="1">
    <location>
        <begin position="11"/>
        <end position="166"/>
    </location>
</feature>
<keyword evidence="3" id="KW-1185">Reference proteome</keyword>
<proteinExistence type="predicted"/>
<sequence length="180" mass="19731">MALPTLRGPRLTMRPVEESDLDFLARLNADAAVMEHVTGRPATRAETGQEWARRLGPRSDTDRGLGYWIGLDDDQPVGWWGLGATGSDPGSGELGFRVRRERWRQGWGTEGAATLVAHAFTELTVTRVWAGTTVANTASRRTLAAVGLTSVDEPFPGVLTYEVSRRQWHATHPRAGRRGA</sequence>
<keyword evidence="2" id="KW-0808">Transferase</keyword>